<feature type="compositionally biased region" description="Basic residues" evidence="1">
    <location>
        <begin position="49"/>
        <end position="62"/>
    </location>
</feature>
<feature type="region of interest" description="Disordered" evidence="1">
    <location>
        <begin position="22"/>
        <end position="118"/>
    </location>
</feature>
<dbReference type="HOGENOM" id="CLU_2073579_0_0_1"/>
<dbReference type="RefSeq" id="XP_001886331.1">
    <property type="nucleotide sequence ID" value="XM_001886296.1"/>
</dbReference>
<organism evidence="3">
    <name type="scientific">Laccaria bicolor (strain S238N-H82 / ATCC MYA-4686)</name>
    <name type="common">Bicoloured deceiver</name>
    <name type="synonym">Laccaria laccata var. bicolor</name>
    <dbReference type="NCBI Taxonomy" id="486041"/>
    <lineage>
        <taxon>Eukaryota</taxon>
        <taxon>Fungi</taxon>
        <taxon>Dikarya</taxon>
        <taxon>Basidiomycota</taxon>
        <taxon>Agaricomycotina</taxon>
        <taxon>Agaricomycetes</taxon>
        <taxon>Agaricomycetidae</taxon>
        <taxon>Agaricales</taxon>
        <taxon>Agaricineae</taxon>
        <taxon>Hydnangiaceae</taxon>
        <taxon>Laccaria</taxon>
    </lineage>
</organism>
<protein>
    <submittedName>
        <fullName evidence="2">Predicted protein</fullName>
    </submittedName>
</protein>
<dbReference type="InParanoid" id="B0DQZ4"/>
<keyword evidence="3" id="KW-1185">Reference proteome</keyword>
<dbReference type="EMBL" id="DS547127">
    <property type="protein sequence ID" value="EDR02908.1"/>
    <property type="molecule type" value="Genomic_DNA"/>
</dbReference>
<gene>
    <name evidence="2" type="ORF">LACBIDRAFT_331902</name>
</gene>
<reference evidence="2 3" key="1">
    <citation type="journal article" date="2008" name="Nature">
        <title>The genome of Laccaria bicolor provides insights into mycorrhizal symbiosis.</title>
        <authorList>
            <person name="Martin F."/>
            <person name="Aerts A."/>
            <person name="Ahren D."/>
            <person name="Brun A."/>
            <person name="Danchin E.G.J."/>
            <person name="Duchaussoy F."/>
            <person name="Gibon J."/>
            <person name="Kohler A."/>
            <person name="Lindquist E."/>
            <person name="Pereda V."/>
            <person name="Salamov A."/>
            <person name="Shapiro H.J."/>
            <person name="Wuyts J."/>
            <person name="Blaudez D."/>
            <person name="Buee M."/>
            <person name="Brokstein P."/>
            <person name="Canbaeck B."/>
            <person name="Cohen D."/>
            <person name="Courty P.E."/>
            <person name="Coutinho P.M."/>
            <person name="Delaruelle C."/>
            <person name="Detter J.C."/>
            <person name="Deveau A."/>
            <person name="DiFazio S."/>
            <person name="Duplessis S."/>
            <person name="Fraissinet-Tachet L."/>
            <person name="Lucic E."/>
            <person name="Frey-Klett P."/>
            <person name="Fourrey C."/>
            <person name="Feussner I."/>
            <person name="Gay G."/>
            <person name="Grimwood J."/>
            <person name="Hoegger P.J."/>
            <person name="Jain P."/>
            <person name="Kilaru S."/>
            <person name="Labbe J."/>
            <person name="Lin Y.C."/>
            <person name="Legue V."/>
            <person name="Le Tacon F."/>
            <person name="Marmeisse R."/>
            <person name="Melayah D."/>
            <person name="Montanini B."/>
            <person name="Muratet M."/>
            <person name="Nehls U."/>
            <person name="Niculita-Hirzel H."/>
            <person name="Oudot-Le Secq M.P."/>
            <person name="Peter M."/>
            <person name="Quesneville H."/>
            <person name="Rajashekar B."/>
            <person name="Reich M."/>
            <person name="Rouhier N."/>
            <person name="Schmutz J."/>
            <person name="Yin T."/>
            <person name="Chalot M."/>
            <person name="Henrissat B."/>
            <person name="Kuees U."/>
            <person name="Lucas S."/>
            <person name="Van de Peer Y."/>
            <person name="Podila G.K."/>
            <person name="Polle A."/>
            <person name="Pukkila P.J."/>
            <person name="Richardson P.M."/>
            <person name="Rouze P."/>
            <person name="Sanders I.R."/>
            <person name="Stajich J.E."/>
            <person name="Tunlid A."/>
            <person name="Tuskan G."/>
            <person name="Grigoriev I.V."/>
        </authorList>
    </citation>
    <scope>NUCLEOTIDE SEQUENCE [LARGE SCALE GENOMIC DNA]</scope>
    <source>
        <strain evidence="3">S238N-H82 / ATCC MYA-4686</strain>
    </source>
</reference>
<sequence length="118" mass="13188">MQRGNVPRRLTVTTWYRHCPVDLGHPSATSMWQAPSTPSAQFPGATSHTAHKRAPPAMKKRAAPTNNAQRPAPPSYSSAMSAHDNDHDNATTTHDNDDTRQRQRDDDTRQRQCDNDDT</sequence>
<accession>B0DQZ4</accession>
<dbReference type="Proteomes" id="UP000001194">
    <property type="component" value="Unassembled WGS sequence"/>
</dbReference>
<dbReference type="AlphaFoldDB" id="B0DQZ4"/>
<dbReference type="GeneID" id="6082062"/>
<name>B0DQZ4_LACBS</name>
<evidence type="ECO:0000256" key="1">
    <source>
        <dbReference type="SAM" id="MobiDB-lite"/>
    </source>
</evidence>
<evidence type="ECO:0000313" key="3">
    <source>
        <dbReference type="Proteomes" id="UP000001194"/>
    </source>
</evidence>
<dbReference type="KEGG" id="lbc:LACBIDRAFT_331902"/>
<feature type="compositionally biased region" description="Basic and acidic residues" evidence="1">
    <location>
        <begin position="83"/>
        <end position="118"/>
    </location>
</feature>
<evidence type="ECO:0000313" key="2">
    <source>
        <dbReference type="EMBL" id="EDR02908.1"/>
    </source>
</evidence>
<feature type="compositionally biased region" description="Polar residues" evidence="1">
    <location>
        <begin position="27"/>
        <end position="48"/>
    </location>
</feature>
<proteinExistence type="predicted"/>